<feature type="non-terminal residue" evidence="1">
    <location>
        <position position="1"/>
    </location>
</feature>
<gene>
    <name evidence="1" type="ORF">ACFQZ8_20625</name>
</gene>
<protein>
    <submittedName>
        <fullName evidence="1">Uncharacterized protein</fullName>
    </submittedName>
</protein>
<name>A0ABW3A5X3_9ACTN</name>
<proteinExistence type="predicted"/>
<comment type="caution">
    <text evidence="1">The sequence shown here is derived from an EMBL/GenBank/DDBJ whole genome shotgun (WGS) entry which is preliminary data.</text>
</comment>
<keyword evidence="2" id="KW-1185">Reference proteome</keyword>
<accession>A0ABW3A5X3</accession>
<reference evidence="2" key="1">
    <citation type="journal article" date="2019" name="Int. J. Syst. Evol. Microbiol.">
        <title>The Global Catalogue of Microorganisms (GCM) 10K type strain sequencing project: providing services to taxonomists for standard genome sequencing and annotation.</title>
        <authorList>
            <consortium name="The Broad Institute Genomics Platform"/>
            <consortium name="The Broad Institute Genome Sequencing Center for Infectious Disease"/>
            <person name="Wu L."/>
            <person name="Ma J."/>
        </authorList>
    </citation>
    <scope>NUCLEOTIDE SEQUENCE [LARGE SCALE GENOMIC DNA]</scope>
    <source>
        <strain evidence="2">JCM 32148</strain>
    </source>
</reference>
<evidence type="ECO:0000313" key="1">
    <source>
        <dbReference type="EMBL" id="MFD0786310.1"/>
    </source>
</evidence>
<sequence length="101" mass="11437">ASAARSDPARWWQAEERRLTGGGSLPGYHRVDISPMDIFDGGALWECVWLDPAGERMHTARLLANTSAERAYTVSWLTKEFDWQVNATYFAMIRQSFSPIS</sequence>
<dbReference type="EMBL" id="JBHTHM010001272">
    <property type="protein sequence ID" value="MFD0786310.1"/>
    <property type="molecule type" value="Genomic_DNA"/>
</dbReference>
<organism evidence="1 2">
    <name type="scientific">Micromonospora azadirachtae</name>
    <dbReference type="NCBI Taxonomy" id="1970735"/>
    <lineage>
        <taxon>Bacteria</taxon>
        <taxon>Bacillati</taxon>
        <taxon>Actinomycetota</taxon>
        <taxon>Actinomycetes</taxon>
        <taxon>Micromonosporales</taxon>
        <taxon>Micromonosporaceae</taxon>
        <taxon>Micromonospora</taxon>
    </lineage>
</organism>
<evidence type="ECO:0000313" key="2">
    <source>
        <dbReference type="Proteomes" id="UP001597053"/>
    </source>
</evidence>
<dbReference type="Proteomes" id="UP001597053">
    <property type="component" value="Unassembled WGS sequence"/>
</dbReference>